<dbReference type="Gene3D" id="3.90.550.10">
    <property type="entry name" value="Spore Coat Polysaccharide Biosynthesis Protein SpsA, Chain A"/>
    <property type="match status" value="1"/>
</dbReference>
<evidence type="ECO:0000256" key="3">
    <source>
        <dbReference type="ARBA" id="ARBA00012415"/>
    </source>
</evidence>
<evidence type="ECO:0000256" key="7">
    <source>
        <dbReference type="RuleBase" id="RU361259"/>
    </source>
</evidence>
<comment type="catalytic activity">
    <reaction evidence="6 7">
        <text>alpha-D-glucose 1-phosphate + UTP + H(+) = UDP-alpha-D-glucose + diphosphate</text>
        <dbReference type="Rhea" id="RHEA:19889"/>
        <dbReference type="ChEBI" id="CHEBI:15378"/>
        <dbReference type="ChEBI" id="CHEBI:33019"/>
        <dbReference type="ChEBI" id="CHEBI:46398"/>
        <dbReference type="ChEBI" id="CHEBI:58601"/>
        <dbReference type="ChEBI" id="CHEBI:58885"/>
        <dbReference type="EC" id="2.7.7.9"/>
    </reaction>
</comment>
<evidence type="ECO:0000256" key="4">
    <source>
        <dbReference type="ARBA" id="ARBA00022679"/>
    </source>
</evidence>
<keyword evidence="5 7" id="KW-0548">Nucleotidyltransferase</keyword>
<dbReference type="PANTHER" id="PTHR43197">
    <property type="entry name" value="UTP--GLUCOSE-1-PHOSPHATE URIDYLYLTRANSFERASE"/>
    <property type="match status" value="1"/>
</dbReference>
<keyword evidence="10" id="KW-1185">Reference proteome</keyword>
<accession>A0A0R2D5Q6</accession>
<comment type="pathway">
    <text evidence="1">Carbohydrate metabolism; nucleotide-sugar metabolism.</text>
</comment>
<dbReference type="EC" id="2.7.7.9" evidence="3 7"/>
<comment type="caution">
    <text evidence="9">The sequence shown here is derived from an EMBL/GenBank/DDBJ whole genome shotgun (WGS) entry which is preliminary data.</text>
</comment>
<evidence type="ECO:0000259" key="8">
    <source>
        <dbReference type="Pfam" id="PF00483"/>
    </source>
</evidence>
<feature type="domain" description="Nucleotidyl transferase" evidence="8">
    <location>
        <begin position="5"/>
        <end position="264"/>
    </location>
</feature>
<dbReference type="SUPFAM" id="SSF53448">
    <property type="entry name" value="Nucleotide-diphospho-sugar transferases"/>
    <property type="match status" value="1"/>
</dbReference>
<evidence type="ECO:0000313" key="9">
    <source>
        <dbReference type="EMBL" id="KRM95686.1"/>
    </source>
</evidence>
<evidence type="ECO:0000256" key="6">
    <source>
        <dbReference type="ARBA" id="ARBA00048128"/>
    </source>
</evidence>
<comment type="similarity">
    <text evidence="2 7">Belongs to the UDPGP type 2 family.</text>
</comment>
<dbReference type="OrthoDB" id="9803871at2"/>
<evidence type="ECO:0000256" key="1">
    <source>
        <dbReference type="ARBA" id="ARBA00005136"/>
    </source>
</evidence>
<dbReference type="STRING" id="1423796.FC24_GL002058"/>
<dbReference type="GO" id="GO:0006011">
    <property type="term" value="P:UDP-alpha-D-glucose metabolic process"/>
    <property type="evidence" value="ECO:0007669"/>
    <property type="project" value="InterPro"/>
</dbReference>
<name>A0A0R2D5Q6_9LACO</name>
<dbReference type="CDD" id="cd02541">
    <property type="entry name" value="UGPase_prokaryotic"/>
    <property type="match status" value="1"/>
</dbReference>
<dbReference type="UniPathway" id="UPA00215"/>
<dbReference type="AlphaFoldDB" id="A0A0R2D5Q6"/>
<reference evidence="9 10" key="1">
    <citation type="journal article" date="2015" name="Genome Announc.">
        <title>Expanding the biotechnology potential of lactobacilli through comparative genomics of 213 strains and associated genera.</title>
        <authorList>
            <person name="Sun Z."/>
            <person name="Harris H.M."/>
            <person name="McCann A."/>
            <person name="Guo C."/>
            <person name="Argimon S."/>
            <person name="Zhang W."/>
            <person name="Yang X."/>
            <person name="Jeffery I.B."/>
            <person name="Cooney J.C."/>
            <person name="Kagawa T.F."/>
            <person name="Liu W."/>
            <person name="Song Y."/>
            <person name="Salvetti E."/>
            <person name="Wrobel A."/>
            <person name="Rasinkangas P."/>
            <person name="Parkhill J."/>
            <person name="Rea M.C."/>
            <person name="O'Sullivan O."/>
            <person name="Ritari J."/>
            <person name="Douillard F.P."/>
            <person name="Paul Ross R."/>
            <person name="Yang R."/>
            <person name="Briner A.E."/>
            <person name="Felis G.E."/>
            <person name="de Vos W.M."/>
            <person name="Barrangou R."/>
            <person name="Klaenhammer T.R."/>
            <person name="Caufield P.W."/>
            <person name="Cui Y."/>
            <person name="Zhang H."/>
            <person name="O'Toole P.W."/>
        </authorList>
    </citation>
    <scope>NUCLEOTIDE SEQUENCE [LARGE SCALE GENOMIC DNA]</scope>
    <source>
        <strain evidence="9 10">DSM 20253</strain>
    </source>
</reference>
<dbReference type="PATRIC" id="fig|1423796.3.peg.2087"/>
<dbReference type="InterPro" id="IPR005771">
    <property type="entry name" value="GalU_uridylyltTrfase_bac/arc"/>
</dbReference>
<gene>
    <name evidence="9" type="ORF">FC24_GL002058</name>
</gene>
<dbReference type="NCBIfam" id="TIGR01099">
    <property type="entry name" value="galU"/>
    <property type="match status" value="1"/>
</dbReference>
<evidence type="ECO:0000256" key="2">
    <source>
        <dbReference type="ARBA" id="ARBA00006890"/>
    </source>
</evidence>
<evidence type="ECO:0000256" key="5">
    <source>
        <dbReference type="ARBA" id="ARBA00022695"/>
    </source>
</evidence>
<evidence type="ECO:0000313" key="10">
    <source>
        <dbReference type="Proteomes" id="UP000051638"/>
    </source>
</evidence>
<protein>
    <recommendedName>
        <fullName evidence="3 7">UTP--glucose-1-phosphate uridylyltransferase</fullName>
        <ecNumber evidence="3 7">2.7.7.9</ecNumber>
    </recommendedName>
    <alternativeName>
        <fullName evidence="7">UDP-glucose pyrophosphorylase</fullName>
    </alternativeName>
</protein>
<dbReference type="PANTHER" id="PTHR43197:SF1">
    <property type="entry name" value="UTP--GLUCOSE-1-PHOSPHATE URIDYLYLTRANSFERASE"/>
    <property type="match status" value="1"/>
</dbReference>
<dbReference type="Proteomes" id="UP000051638">
    <property type="component" value="Unassembled WGS sequence"/>
</dbReference>
<organism evidence="9 10">
    <name type="scientific">Loigolactobacillus rennini DSM 20253</name>
    <dbReference type="NCBI Taxonomy" id="1423796"/>
    <lineage>
        <taxon>Bacteria</taxon>
        <taxon>Bacillati</taxon>
        <taxon>Bacillota</taxon>
        <taxon>Bacilli</taxon>
        <taxon>Lactobacillales</taxon>
        <taxon>Lactobacillaceae</taxon>
        <taxon>Loigolactobacillus</taxon>
    </lineage>
</organism>
<dbReference type="RefSeq" id="WP_057874397.1">
    <property type="nucleotide sequence ID" value="NZ_AYYI01000063.1"/>
</dbReference>
<keyword evidence="4 7" id="KW-0808">Transferase</keyword>
<dbReference type="Pfam" id="PF00483">
    <property type="entry name" value="NTP_transferase"/>
    <property type="match status" value="1"/>
</dbReference>
<dbReference type="EMBL" id="AYYI01000063">
    <property type="protein sequence ID" value="KRM95686.1"/>
    <property type="molecule type" value="Genomic_DNA"/>
</dbReference>
<sequence length="293" mass="32709">MKVRKAIIPAAGLGTRLLPATKAMAKEMLPIVDVPTIQFLVEEAKASGIEDMLIITGKAKRPIEDHFDSVPELEMVLKKRHKDKLLKLVESTTDIGVRLFFVRQPYPKGLGDAVRLAKDFVADEPFVVMLGDDITQSKVPLTKQLMNDYARVHASTLAVMKVPHNEVSKYGVINPASETAQGLYNVRNFVEKPKPSKAPSDLAIIGRYLFTPEIFASLDIQKPDAGGEIQLTDAIDHMNKTQRVFAREFTGDRFDTGSKLGYLTTNIEFGLHHPEIKDDLRDYLIKLGQRLSK</sequence>
<proteinExistence type="inferred from homology"/>
<dbReference type="InterPro" id="IPR005835">
    <property type="entry name" value="NTP_transferase_dom"/>
</dbReference>
<dbReference type="GO" id="GO:0003983">
    <property type="term" value="F:UTP:glucose-1-phosphate uridylyltransferase activity"/>
    <property type="evidence" value="ECO:0007669"/>
    <property type="project" value="UniProtKB-EC"/>
</dbReference>
<dbReference type="InterPro" id="IPR029044">
    <property type="entry name" value="Nucleotide-diphossugar_trans"/>
</dbReference>